<evidence type="ECO:0000256" key="6">
    <source>
        <dbReference type="ARBA" id="ARBA00023136"/>
    </source>
</evidence>
<accession>A0A6J7NS52</accession>
<keyword evidence="5" id="KW-0443">Lipid metabolism</keyword>
<name>A0A6J7NS52_9ZZZZ</name>
<feature type="domain" description="Fatty acid hydroxylase" evidence="7">
    <location>
        <begin position="88"/>
        <end position="220"/>
    </location>
</feature>
<dbReference type="InterPro" id="IPR006694">
    <property type="entry name" value="Fatty_acid_hydroxylase"/>
</dbReference>
<dbReference type="InterPro" id="IPR051689">
    <property type="entry name" value="Sterol_desaturase/TMEM195"/>
</dbReference>
<evidence type="ECO:0000256" key="1">
    <source>
        <dbReference type="ARBA" id="ARBA00004127"/>
    </source>
</evidence>
<keyword evidence="3" id="KW-1133">Transmembrane helix</keyword>
<dbReference type="EMBL" id="CAEZWM010000263">
    <property type="protein sequence ID" value="CAB4673021.1"/>
    <property type="molecule type" value="Genomic_DNA"/>
</dbReference>
<proteinExistence type="predicted"/>
<evidence type="ECO:0000256" key="2">
    <source>
        <dbReference type="ARBA" id="ARBA00022692"/>
    </source>
</evidence>
<keyword evidence="2" id="KW-0812">Transmembrane</keyword>
<dbReference type="GO" id="GO:0050479">
    <property type="term" value="F:glyceryl-ether monooxygenase activity"/>
    <property type="evidence" value="ECO:0007669"/>
    <property type="project" value="TreeGrafter"/>
</dbReference>
<evidence type="ECO:0000313" key="8">
    <source>
        <dbReference type="EMBL" id="CAB4673021.1"/>
    </source>
</evidence>
<keyword evidence="6" id="KW-0472">Membrane</keyword>
<protein>
    <submittedName>
        <fullName evidence="11">Unannotated protein</fullName>
    </submittedName>
</protein>
<evidence type="ECO:0000313" key="11">
    <source>
        <dbReference type="EMBL" id="CAB4993493.1"/>
    </source>
</evidence>
<organism evidence="11">
    <name type="scientific">freshwater metagenome</name>
    <dbReference type="NCBI Taxonomy" id="449393"/>
    <lineage>
        <taxon>unclassified sequences</taxon>
        <taxon>metagenomes</taxon>
        <taxon>ecological metagenomes</taxon>
    </lineage>
</organism>
<evidence type="ECO:0000256" key="3">
    <source>
        <dbReference type="ARBA" id="ARBA00022989"/>
    </source>
</evidence>
<evidence type="ECO:0000256" key="4">
    <source>
        <dbReference type="ARBA" id="ARBA00023002"/>
    </source>
</evidence>
<sequence length="290" mass="33217">MKLKKFPVELIAIPMYFATIEIERRWMKKHAEERGLRGYNKADAKTSLAMGSASVVVKFAMAPLQARVMRAAFDRRVVSHRSKVVEVAIAMVGWDLIYYWWHRANHRSRIAWAVHSQHHSSEYYNLTTALRQGSPEHSGLLFFPLLGFIGVSPWANGVSGGLNLIYQYWIHTEAIDRMPKWFERVFNTPSHHRAHHGVNPQYIDNNYGGILISWDRLFGTFEPEQERVVYGLTKNLNTYDLKVAIGGEFQAIARDVRGWRGLRAKLGAVFMPPEWMPKSESSALASASME</sequence>
<evidence type="ECO:0000256" key="5">
    <source>
        <dbReference type="ARBA" id="ARBA00023098"/>
    </source>
</evidence>
<evidence type="ECO:0000259" key="7">
    <source>
        <dbReference type="Pfam" id="PF04116"/>
    </source>
</evidence>
<dbReference type="PANTHER" id="PTHR21624">
    <property type="entry name" value="STEROL DESATURASE-RELATED PROTEIN"/>
    <property type="match status" value="1"/>
</dbReference>
<dbReference type="GO" id="GO:0005783">
    <property type="term" value="C:endoplasmic reticulum"/>
    <property type="evidence" value="ECO:0007669"/>
    <property type="project" value="TreeGrafter"/>
</dbReference>
<dbReference type="EMBL" id="CAFBOR010000152">
    <property type="protein sequence ID" value="CAB4993493.1"/>
    <property type="molecule type" value="Genomic_DNA"/>
</dbReference>
<evidence type="ECO:0000313" key="9">
    <source>
        <dbReference type="EMBL" id="CAB4808096.1"/>
    </source>
</evidence>
<dbReference type="AlphaFoldDB" id="A0A6J7NS52"/>
<evidence type="ECO:0000313" key="10">
    <source>
        <dbReference type="EMBL" id="CAB4867598.1"/>
    </source>
</evidence>
<keyword evidence="4" id="KW-0560">Oxidoreductase</keyword>
<dbReference type="GO" id="GO:0006643">
    <property type="term" value="P:membrane lipid metabolic process"/>
    <property type="evidence" value="ECO:0007669"/>
    <property type="project" value="TreeGrafter"/>
</dbReference>
<comment type="subcellular location">
    <subcellularLocation>
        <location evidence="1">Endomembrane system</location>
        <topology evidence="1">Multi-pass membrane protein</topology>
    </subcellularLocation>
</comment>
<dbReference type="Pfam" id="PF04116">
    <property type="entry name" value="FA_hydroxylase"/>
    <property type="match status" value="1"/>
</dbReference>
<dbReference type="EMBL" id="CAFAAH010000250">
    <property type="protein sequence ID" value="CAB4808096.1"/>
    <property type="molecule type" value="Genomic_DNA"/>
</dbReference>
<dbReference type="EMBL" id="CAFBLK010000106">
    <property type="protein sequence ID" value="CAB4867598.1"/>
    <property type="molecule type" value="Genomic_DNA"/>
</dbReference>
<reference evidence="11" key="1">
    <citation type="submission" date="2020-05" db="EMBL/GenBank/DDBJ databases">
        <authorList>
            <person name="Chiriac C."/>
            <person name="Salcher M."/>
            <person name="Ghai R."/>
            <person name="Kavagutti S V."/>
        </authorList>
    </citation>
    <scope>NUCLEOTIDE SEQUENCE</scope>
</reference>
<dbReference type="GO" id="GO:0005506">
    <property type="term" value="F:iron ion binding"/>
    <property type="evidence" value="ECO:0007669"/>
    <property type="project" value="InterPro"/>
</dbReference>
<gene>
    <name evidence="8" type="ORF">UFOPK2242_01564</name>
    <name evidence="9" type="ORF">UFOPK2996_01448</name>
    <name evidence="10" type="ORF">UFOPK3317_00730</name>
    <name evidence="11" type="ORF">UFOPK3974_01069</name>
</gene>
<dbReference type="PANTHER" id="PTHR21624:SF1">
    <property type="entry name" value="ALKYLGLYCEROL MONOOXYGENASE"/>
    <property type="match status" value="1"/>
</dbReference>
<dbReference type="GO" id="GO:0016020">
    <property type="term" value="C:membrane"/>
    <property type="evidence" value="ECO:0007669"/>
    <property type="project" value="GOC"/>
</dbReference>
<dbReference type="GO" id="GO:0008610">
    <property type="term" value="P:lipid biosynthetic process"/>
    <property type="evidence" value="ECO:0007669"/>
    <property type="project" value="InterPro"/>
</dbReference>